<feature type="signal peptide" evidence="9">
    <location>
        <begin position="1"/>
        <end position="21"/>
    </location>
</feature>
<keyword evidence="9" id="KW-0732">Signal</keyword>
<dbReference type="SUPFAM" id="SSF56954">
    <property type="entry name" value="Outer membrane efflux proteins (OEP)"/>
    <property type="match status" value="1"/>
</dbReference>
<dbReference type="GO" id="GO:0009279">
    <property type="term" value="C:cell outer membrane"/>
    <property type="evidence" value="ECO:0007669"/>
    <property type="project" value="UniProtKB-SubCell"/>
</dbReference>
<gene>
    <name evidence="10" type="ORF">AACT_2277</name>
</gene>
<comment type="subcellular location">
    <subcellularLocation>
        <location evidence="1">Cell outer membrane</location>
    </subcellularLocation>
</comment>
<proteinExistence type="inferred from homology"/>
<evidence type="ECO:0000256" key="7">
    <source>
        <dbReference type="ARBA" id="ARBA00023237"/>
    </source>
</evidence>
<name>A0A6M8EFM3_9BACT</name>
<dbReference type="GO" id="GO:0015288">
    <property type="term" value="F:porin activity"/>
    <property type="evidence" value="ECO:0007669"/>
    <property type="project" value="TreeGrafter"/>
</dbReference>
<keyword evidence="8" id="KW-0175">Coiled coil</keyword>
<evidence type="ECO:0000256" key="4">
    <source>
        <dbReference type="ARBA" id="ARBA00022452"/>
    </source>
</evidence>
<dbReference type="GO" id="GO:0015562">
    <property type="term" value="F:efflux transmembrane transporter activity"/>
    <property type="evidence" value="ECO:0007669"/>
    <property type="project" value="InterPro"/>
</dbReference>
<evidence type="ECO:0000256" key="8">
    <source>
        <dbReference type="SAM" id="Coils"/>
    </source>
</evidence>
<evidence type="ECO:0000256" key="9">
    <source>
        <dbReference type="SAM" id="SignalP"/>
    </source>
</evidence>
<keyword evidence="6" id="KW-0472">Membrane</keyword>
<dbReference type="EMBL" id="CP042652">
    <property type="protein sequence ID" value="QKE29400.1"/>
    <property type="molecule type" value="Genomic_DNA"/>
</dbReference>
<keyword evidence="7" id="KW-0998">Cell outer membrane</keyword>
<comment type="similarity">
    <text evidence="2">Belongs to the outer membrane factor (OMF) (TC 1.B.17) family.</text>
</comment>
<dbReference type="PANTHER" id="PTHR30026:SF20">
    <property type="entry name" value="OUTER MEMBRANE PROTEIN TOLC"/>
    <property type="match status" value="1"/>
</dbReference>
<keyword evidence="3" id="KW-0813">Transport</keyword>
<dbReference type="KEGG" id="paco:AACT_2277"/>
<feature type="chain" id="PRO_5026694167" evidence="9">
    <location>
        <begin position="22"/>
        <end position="589"/>
    </location>
</feature>
<dbReference type="Proteomes" id="UP000503483">
    <property type="component" value="Chromosome"/>
</dbReference>
<dbReference type="Pfam" id="PF02321">
    <property type="entry name" value="OEP"/>
    <property type="match status" value="1"/>
</dbReference>
<protein>
    <submittedName>
        <fullName evidence="10">RND family efflux system, outer membrane channel protein, TolC family</fullName>
    </submittedName>
</protein>
<feature type="coiled-coil region" evidence="8">
    <location>
        <begin position="314"/>
        <end position="341"/>
    </location>
</feature>
<dbReference type="RefSeq" id="WP_172127079.1">
    <property type="nucleotide sequence ID" value="NZ_CP042652.1"/>
</dbReference>
<accession>A0A6M8EFM3</accession>
<keyword evidence="4" id="KW-1134">Transmembrane beta strand</keyword>
<evidence type="ECO:0000313" key="10">
    <source>
        <dbReference type="EMBL" id="QKE29400.1"/>
    </source>
</evidence>
<dbReference type="GO" id="GO:1990281">
    <property type="term" value="C:efflux pump complex"/>
    <property type="evidence" value="ECO:0007669"/>
    <property type="project" value="TreeGrafter"/>
</dbReference>
<organism evidence="10 11">
    <name type="scientific">Arcobacter acticola</name>
    <dbReference type="NCBI Taxonomy" id="1849015"/>
    <lineage>
        <taxon>Bacteria</taxon>
        <taxon>Pseudomonadati</taxon>
        <taxon>Campylobacterota</taxon>
        <taxon>Epsilonproteobacteria</taxon>
        <taxon>Campylobacterales</taxon>
        <taxon>Arcobacteraceae</taxon>
        <taxon>Arcobacter</taxon>
    </lineage>
</organism>
<evidence type="ECO:0000313" key="11">
    <source>
        <dbReference type="Proteomes" id="UP000503483"/>
    </source>
</evidence>
<evidence type="ECO:0000256" key="6">
    <source>
        <dbReference type="ARBA" id="ARBA00023136"/>
    </source>
</evidence>
<keyword evidence="5" id="KW-0812">Transmembrane</keyword>
<dbReference type="AlphaFoldDB" id="A0A6M8EFM3"/>
<dbReference type="Gene3D" id="1.20.1600.10">
    <property type="entry name" value="Outer membrane efflux proteins (OEP)"/>
    <property type="match status" value="1"/>
</dbReference>
<dbReference type="InterPro" id="IPR003423">
    <property type="entry name" value="OMP_efflux"/>
</dbReference>
<dbReference type="InterPro" id="IPR051906">
    <property type="entry name" value="TolC-like"/>
</dbReference>
<keyword evidence="11" id="KW-1185">Reference proteome</keyword>
<sequence>MKYLKSYLLSFALLSATSSFAQSYNIDLLLDENTNKYINAIKKEANSLFSSNDSINYNIKICKNDCEKKFNDKKLIILNSKNKYTNNSNSYIVSYNFISSVYDENRLIRASALAIFEYLKEKKISNSIYIENKINEEIFEEEIIPANQKTLDLKDIFSLALENNIEIQQNKNNTKIDKLNIDDSISDYKPQIDFYSNLIQIDEDRAKYSNGLYSQGTAEVGLKLTQVIYSDKILKNIEIKKLLELSNSNGIKSQNDEILYKVLVTYLNVIKANNYNDIIKIKHNFISQNLNFAKQRVEIGVQDRSDVYRWESELANANMELSNSKKQLKSLKIELSNLLQIEKEFSFVEYGMNSNNFKLLNSDAIKYISNKKVQELFLDDIIYSHSRLKQIAELINVKNQELKMNKNSRYLPTIAFEGSAKKIVDRYGEGSQSTRYWDDKEYQAVINLTLPLYEGGSKSLGIEKNEIELVNLKLQYNNVKSLIEKNVEQDYDSLLKAYEKISYAKTSLEFSKKNYDLIQDKYRNGRDNIISLLDAQNSYIVSKLNENISTIDYLVDLSSIYFFSGKIDILIDENKKKEIEEKILNAIKG</sequence>
<evidence type="ECO:0000256" key="3">
    <source>
        <dbReference type="ARBA" id="ARBA00022448"/>
    </source>
</evidence>
<dbReference type="PANTHER" id="PTHR30026">
    <property type="entry name" value="OUTER MEMBRANE PROTEIN TOLC"/>
    <property type="match status" value="1"/>
</dbReference>
<evidence type="ECO:0000256" key="5">
    <source>
        <dbReference type="ARBA" id="ARBA00022692"/>
    </source>
</evidence>
<evidence type="ECO:0000256" key="2">
    <source>
        <dbReference type="ARBA" id="ARBA00007613"/>
    </source>
</evidence>
<reference evidence="10 11" key="1">
    <citation type="submission" date="2019-08" db="EMBL/GenBank/DDBJ databases">
        <title>Complete genome sequence of Arcobacter acticola.</title>
        <authorList>
            <person name="Miller W."/>
        </authorList>
    </citation>
    <scope>NUCLEOTIDE SEQUENCE [LARGE SCALE GENOMIC DNA]</scope>
    <source>
        <strain evidence="10 11">KCTC 52212</strain>
    </source>
</reference>
<evidence type="ECO:0000256" key="1">
    <source>
        <dbReference type="ARBA" id="ARBA00004442"/>
    </source>
</evidence>